<feature type="region of interest" description="Disordered" evidence="1">
    <location>
        <begin position="21"/>
        <end position="45"/>
    </location>
</feature>
<evidence type="ECO:0000256" key="1">
    <source>
        <dbReference type="SAM" id="MobiDB-lite"/>
    </source>
</evidence>
<accession>A0A5B7JZY6</accession>
<evidence type="ECO:0000313" key="2">
    <source>
        <dbReference type="EMBL" id="MPC99906.1"/>
    </source>
</evidence>
<name>A0A5B7JZY6_PORTR</name>
<proteinExistence type="predicted"/>
<comment type="caution">
    <text evidence="2">The sequence shown here is derived from an EMBL/GenBank/DDBJ whole genome shotgun (WGS) entry which is preliminary data.</text>
</comment>
<dbReference type="EMBL" id="VSRR010120492">
    <property type="protein sequence ID" value="MPC99906.1"/>
    <property type="molecule type" value="Genomic_DNA"/>
</dbReference>
<reference evidence="2 3" key="1">
    <citation type="submission" date="2019-05" db="EMBL/GenBank/DDBJ databases">
        <title>Another draft genome of Portunus trituberculatus and its Hox gene families provides insights of decapod evolution.</title>
        <authorList>
            <person name="Jeong J.-H."/>
            <person name="Song I."/>
            <person name="Kim S."/>
            <person name="Choi T."/>
            <person name="Kim D."/>
            <person name="Ryu S."/>
            <person name="Kim W."/>
        </authorList>
    </citation>
    <scope>NUCLEOTIDE SEQUENCE [LARGE SCALE GENOMIC DNA]</scope>
    <source>
        <tissue evidence="2">Muscle</tissue>
    </source>
</reference>
<gene>
    <name evidence="2" type="ORF">E2C01_095352</name>
</gene>
<sequence length="45" mass="5297">MRYHVDARLFVSVFPDNIASGRRSHHRSRDVKTQESVNKFLQSSH</sequence>
<keyword evidence="3" id="KW-1185">Reference proteome</keyword>
<evidence type="ECO:0000313" key="3">
    <source>
        <dbReference type="Proteomes" id="UP000324222"/>
    </source>
</evidence>
<organism evidence="2 3">
    <name type="scientific">Portunus trituberculatus</name>
    <name type="common">Swimming crab</name>
    <name type="synonym">Neptunus trituberculatus</name>
    <dbReference type="NCBI Taxonomy" id="210409"/>
    <lineage>
        <taxon>Eukaryota</taxon>
        <taxon>Metazoa</taxon>
        <taxon>Ecdysozoa</taxon>
        <taxon>Arthropoda</taxon>
        <taxon>Crustacea</taxon>
        <taxon>Multicrustacea</taxon>
        <taxon>Malacostraca</taxon>
        <taxon>Eumalacostraca</taxon>
        <taxon>Eucarida</taxon>
        <taxon>Decapoda</taxon>
        <taxon>Pleocyemata</taxon>
        <taxon>Brachyura</taxon>
        <taxon>Eubrachyura</taxon>
        <taxon>Portunoidea</taxon>
        <taxon>Portunidae</taxon>
        <taxon>Portuninae</taxon>
        <taxon>Portunus</taxon>
    </lineage>
</organism>
<protein>
    <submittedName>
        <fullName evidence="2">Uncharacterized protein</fullName>
    </submittedName>
</protein>
<feature type="compositionally biased region" description="Polar residues" evidence="1">
    <location>
        <begin position="34"/>
        <end position="45"/>
    </location>
</feature>
<dbReference type="AlphaFoldDB" id="A0A5B7JZY6"/>
<dbReference type="Proteomes" id="UP000324222">
    <property type="component" value="Unassembled WGS sequence"/>
</dbReference>